<proteinExistence type="predicted"/>
<sequence length="103" mass="11400">MVRNFNPLLAPTDSQTPSGRSVFSSLVRQSDTLRKIVRHPQEGLCSLWSDSQTPSGRSVFSSLVRQSDTLRKVCVLLSGQTVRHPQEDSQTPSGRSVFSSLVR</sequence>
<organism evidence="2 3">
    <name type="scientific">Elysia crispata</name>
    <name type="common">lettuce slug</name>
    <dbReference type="NCBI Taxonomy" id="231223"/>
    <lineage>
        <taxon>Eukaryota</taxon>
        <taxon>Metazoa</taxon>
        <taxon>Spiralia</taxon>
        <taxon>Lophotrochozoa</taxon>
        <taxon>Mollusca</taxon>
        <taxon>Gastropoda</taxon>
        <taxon>Heterobranchia</taxon>
        <taxon>Euthyneura</taxon>
        <taxon>Panpulmonata</taxon>
        <taxon>Sacoglossa</taxon>
        <taxon>Placobranchoidea</taxon>
        <taxon>Plakobranchidae</taxon>
        <taxon>Elysia</taxon>
    </lineage>
</organism>
<comment type="caution">
    <text evidence="2">The sequence shown here is derived from an EMBL/GenBank/DDBJ whole genome shotgun (WGS) entry which is preliminary data.</text>
</comment>
<reference evidence="2" key="1">
    <citation type="journal article" date="2023" name="G3 (Bethesda)">
        <title>A reference genome for the long-term kleptoplast-retaining sea slug Elysia crispata morphotype clarki.</title>
        <authorList>
            <person name="Eastman K.E."/>
            <person name="Pendleton A.L."/>
            <person name="Shaikh M.A."/>
            <person name="Suttiyut T."/>
            <person name="Ogas R."/>
            <person name="Tomko P."/>
            <person name="Gavelis G."/>
            <person name="Widhalm J.R."/>
            <person name="Wisecaver J.H."/>
        </authorList>
    </citation>
    <scope>NUCLEOTIDE SEQUENCE</scope>
    <source>
        <strain evidence="2">ECLA1</strain>
    </source>
</reference>
<evidence type="ECO:0000313" key="2">
    <source>
        <dbReference type="EMBL" id="KAK3798274.1"/>
    </source>
</evidence>
<protein>
    <submittedName>
        <fullName evidence="2">Uncharacterized protein</fullName>
    </submittedName>
</protein>
<feature type="region of interest" description="Disordered" evidence="1">
    <location>
        <begin position="83"/>
        <end position="103"/>
    </location>
</feature>
<evidence type="ECO:0000256" key="1">
    <source>
        <dbReference type="SAM" id="MobiDB-lite"/>
    </source>
</evidence>
<name>A0AAE1B2P4_9GAST</name>
<keyword evidence="3" id="KW-1185">Reference proteome</keyword>
<evidence type="ECO:0000313" key="3">
    <source>
        <dbReference type="Proteomes" id="UP001283361"/>
    </source>
</evidence>
<dbReference type="Proteomes" id="UP001283361">
    <property type="component" value="Unassembled WGS sequence"/>
</dbReference>
<feature type="region of interest" description="Disordered" evidence="1">
    <location>
        <begin position="1"/>
        <end position="22"/>
    </location>
</feature>
<dbReference type="AlphaFoldDB" id="A0AAE1B2P4"/>
<feature type="compositionally biased region" description="Polar residues" evidence="1">
    <location>
        <begin position="12"/>
        <end position="22"/>
    </location>
</feature>
<gene>
    <name evidence="2" type="ORF">RRG08_017189</name>
</gene>
<dbReference type="EMBL" id="JAWDGP010000700">
    <property type="protein sequence ID" value="KAK3798274.1"/>
    <property type="molecule type" value="Genomic_DNA"/>
</dbReference>
<accession>A0AAE1B2P4</accession>